<reference evidence="2" key="1">
    <citation type="journal article" date="2008" name="Nature">
        <title>The amphioxus genome and the evolution of the chordate karyotype.</title>
        <authorList>
            <consortium name="US DOE Joint Genome Institute (JGI-PGF)"/>
            <person name="Putnam N.H."/>
            <person name="Butts T."/>
            <person name="Ferrier D.E.K."/>
            <person name="Furlong R.F."/>
            <person name="Hellsten U."/>
            <person name="Kawashima T."/>
            <person name="Robinson-Rechavi M."/>
            <person name="Shoguchi E."/>
            <person name="Terry A."/>
            <person name="Yu J.-K."/>
            <person name="Benito-Gutierrez E.L."/>
            <person name="Dubchak I."/>
            <person name="Garcia-Fernandez J."/>
            <person name="Gibson-Brown J.J."/>
            <person name="Grigoriev I.V."/>
            <person name="Horton A.C."/>
            <person name="de Jong P.J."/>
            <person name="Jurka J."/>
            <person name="Kapitonov V.V."/>
            <person name="Kohara Y."/>
            <person name="Kuroki Y."/>
            <person name="Lindquist E."/>
            <person name="Lucas S."/>
            <person name="Osoegawa K."/>
            <person name="Pennacchio L.A."/>
            <person name="Salamov A.A."/>
            <person name="Satou Y."/>
            <person name="Sauka-Spengler T."/>
            <person name="Schmutz J."/>
            <person name="Shin-I T."/>
            <person name="Toyoda A."/>
            <person name="Bronner-Fraser M."/>
            <person name="Fujiyama A."/>
            <person name="Holland L.Z."/>
            <person name="Holland P.W.H."/>
            <person name="Satoh N."/>
            <person name="Rokhsar D.S."/>
        </authorList>
    </citation>
    <scope>NUCLEOTIDE SEQUENCE [LARGE SCALE GENOMIC DNA]</scope>
    <source>
        <strain evidence="2">S238N-H82</strain>
        <tissue evidence="2">Testes</tissue>
    </source>
</reference>
<dbReference type="InParanoid" id="C3Z9K7"/>
<feature type="compositionally biased region" description="Basic and acidic residues" evidence="1">
    <location>
        <begin position="1"/>
        <end position="16"/>
    </location>
</feature>
<dbReference type="PANTHER" id="PTHR12271">
    <property type="entry name" value="POLY A POLYMERASE CID PAP -RELATED"/>
    <property type="match status" value="1"/>
</dbReference>
<feature type="region of interest" description="Disordered" evidence="1">
    <location>
        <begin position="1"/>
        <end position="112"/>
    </location>
</feature>
<accession>C3Z9K7</accession>
<feature type="compositionally biased region" description="Basic and acidic residues" evidence="1">
    <location>
        <begin position="24"/>
        <end position="52"/>
    </location>
</feature>
<name>C3Z9K7_BRAFL</name>
<sequence length="261" mass="29561">MEEQSKTEDIQERSEDVPQSSVRLNDDDTRGWKRSHSPEEQGSKVKVKRVECSEGTDPEGEEVKECQGHSHATASTGIKERRSQDTQRSCVGGASSSSKDITRSQGHVNVTKAETSIEKSSDDIGKVVKDDVGQDIKCKNVTEAHGQGTSHELGSEGHLLVTYVTKHRVWMGRRKVRRQLPREAIPALSLEEQVTNRILEEDPVGGTEMVFQVHYGRKYDVNSTAVELRFLPEKRGDREFWDLFHFLELFLIKMVDNHMMV</sequence>
<gene>
    <name evidence="2" type="ORF">BRAFLDRAFT_101448</name>
</gene>
<dbReference type="AlphaFoldDB" id="C3Z9K7"/>
<dbReference type="EMBL" id="GG666600">
    <property type="protein sequence ID" value="EEN50703.1"/>
    <property type="molecule type" value="Genomic_DNA"/>
</dbReference>
<protein>
    <submittedName>
        <fullName evidence="2">Uncharacterized protein</fullName>
    </submittedName>
</protein>
<proteinExistence type="predicted"/>
<dbReference type="PANTHER" id="PTHR12271:SF127">
    <property type="entry name" value="SPECKLE TARGETED PIP5K1A-REGULATED POLY(A) POLYMERASE"/>
    <property type="match status" value="1"/>
</dbReference>
<dbReference type="STRING" id="7739.C3Z9K7"/>
<feature type="compositionally biased region" description="Polar residues" evidence="1">
    <location>
        <begin position="86"/>
        <end position="112"/>
    </location>
</feature>
<evidence type="ECO:0000256" key="1">
    <source>
        <dbReference type="SAM" id="MobiDB-lite"/>
    </source>
</evidence>
<organism>
    <name type="scientific">Branchiostoma floridae</name>
    <name type="common">Florida lancelet</name>
    <name type="synonym">Amphioxus</name>
    <dbReference type="NCBI Taxonomy" id="7739"/>
    <lineage>
        <taxon>Eukaryota</taxon>
        <taxon>Metazoa</taxon>
        <taxon>Chordata</taxon>
        <taxon>Cephalochordata</taxon>
        <taxon>Leptocardii</taxon>
        <taxon>Amphioxiformes</taxon>
        <taxon>Branchiostomatidae</taxon>
        <taxon>Branchiostoma</taxon>
    </lineage>
</organism>
<evidence type="ECO:0000313" key="2">
    <source>
        <dbReference type="EMBL" id="EEN50703.1"/>
    </source>
</evidence>